<reference evidence="3 4" key="1">
    <citation type="journal article" date="2020" name="ISME J.">
        <title>Uncovering the hidden diversity of litter-decomposition mechanisms in mushroom-forming fungi.</title>
        <authorList>
            <person name="Floudas D."/>
            <person name="Bentzer J."/>
            <person name="Ahren D."/>
            <person name="Johansson T."/>
            <person name="Persson P."/>
            <person name="Tunlid A."/>
        </authorList>
    </citation>
    <scope>NUCLEOTIDE SEQUENCE [LARGE SCALE GENOMIC DNA]</scope>
    <source>
        <strain evidence="3 4">CBS 175.51</strain>
    </source>
</reference>
<dbReference type="InterPro" id="IPR032675">
    <property type="entry name" value="LRR_dom_sf"/>
</dbReference>
<dbReference type="AlphaFoldDB" id="A0A8H5B2Z8"/>
<dbReference type="Gene3D" id="3.90.180.10">
    <property type="entry name" value="Medium-chain alcohol dehydrogenases, catalytic domain"/>
    <property type="match status" value="1"/>
</dbReference>
<dbReference type="SUPFAM" id="SSF51735">
    <property type="entry name" value="NAD(P)-binding Rossmann-fold domains"/>
    <property type="match status" value="1"/>
</dbReference>
<dbReference type="GO" id="GO:0016491">
    <property type="term" value="F:oxidoreductase activity"/>
    <property type="evidence" value="ECO:0007669"/>
    <property type="project" value="InterPro"/>
</dbReference>
<evidence type="ECO:0000256" key="1">
    <source>
        <dbReference type="SAM" id="Coils"/>
    </source>
</evidence>
<dbReference type="InterPro" id="IPR013154">
    <property type="entry name" value="ADH-like_N"/>
</dbReference>
<dbReference type="Pfam" id="PF08240">
    <property type="entry name" value="ADH_N"/>
    <property type="match status" value="1"/>
</dbReference>
<dbReference type="PANTHER" id="PTHR11695">
    <property type="entry name" value="ALCOHOL DEHYDROGENASE RELATED"/>
    <property type="match status" value="1"/>
</dbReference>
<keyword evidence="1" id="KW-0175">Coiled coil</keyword>
<proteinExistence type="predicted"/>
<dbReference type="Pfam" id="PF13602">
    <property type="entry name" value="ADH_zinc_N_2"/>
    <property type="match status" value="1"/>
</dbReference>
<protein>
    <recommendedName>
        <fullName evidence="2">Enoyl reductase (ER) domain-containing protein</fullName>
    </recommendedName>
</protein>
<dbReference type="SMART" id="SM00829">
    <property type="entry name" value="PKS_ER"/>
    <property type="match status" value="1"/>
</dbReference>
<gene>
    <name evidence="3" type="ORF">D9611_007106</name>
</gene>
<dbReference type="Gene3D" id="3.40.50.720">
    <property type="entry name" value="NAD(P)-binding Rossmann-like Domain"/>
    <property type="match status" value="1"/>
</dbReference>
<keyword evidence="4" id="KW-1185">Reference proteome</keyword>
<comment type="caution">
    <text evidence="3">The sequence shown here is derived from an EMBL/GenBank/DDBJ whole genome shotgun (WGS) entry which is preliminary data.</text>
</comment>
<sequence length="884" mass="98521">MSASFAIPDTQKAWVSVRRGYPPSKSLELRNDWPVKKTLKTGEVIVKIHAAALNPAGWKFMLLLPDFIAKRPYVAEHDFSGVVVNANGSAGFKEGDEIYGWIQPAIALPTKQGALAEYLVVPAAKIVKRPANISEIEAAGVTSTALTALQALETAKLEEGQTLFVNGGSTAVGAWAIQLAKVRGAKVVAACSKKNEEYVKKLGADEVVDYTSVGPLHTYLTQSPPSTKYNVIFEAVGLFDPSLFTYSRAYLQPNGIFVSVGPMPHEFNLSAISSAFKWISALYLPAFLTGIRPKGKLLLVENKVEDMELLRKYLEEGKIKPTVDSVYEFRDALSAYEKILSSRARGKMWPLPTERLLLAETVRSEYKTHRQRVEARLSELESEVKAREDEMRALNTYKNSMTHINRLPNEILAMILVLAVTQARPQANCASTTRGKMAPWLSVTHICSRWRHIALNRATLWSDLSFSNPAFTQLMLVRSLEAPISISIKLTGPPHRFLDVLKVAFSHNHRLHSVDIQLNYHLTLEAVWEKCTSEAPNLKILSLSSLGDRKYAHDLPQGFLEGKSPSLEHLSLDGFRILEWQAIPLGPAMSHLCIKVNHDVTPHRRSWKPAPRPFLSSLAGMPLLRHLEISGILPSDRYPSIVPLHTLNGLEALRLTDSKTRIVGLLKVIRLPRLKSIWIRFNESSMELDSFLTALKTSWDLAQNGMQEIRFSSYIEHTGNRPSFYCNTLEVSFNRPDSTNPVTADMVLIFPEGRYTSVERFLQSVGLARVSESVWKGVLSTLPHLRHITFGRVLSQGFVDTLKNPATGTSISFPALEHLVFDRVDFDDGQVGASAGHIKRLIDALSSRREQIKTLTVNRCLNFAMGDFDPVKAQLPGLKVSWDV</sequence>
<dbReference type="SUPFAM" id="SSF52047">
    <property type="entry name" value="RNI-like"/>
    <property type="match status" value="1"/>
</dbReference>
<feature type="domain" description="Enoyl reductase (ER)" evidence="2">
    <location>
        <begin position="24"/>
        <end position="348"/>
    </location>
</feature>
<dbReference type="Gene3D" id="3.80.10.10">
    <property type="entry name" value="Ribonuclease Inhibitor"/>
    <property type="match status" value="1"/>
</dbReference>
<dbReference type="EMBL" id="JAACJK010000221">
    <property type="protein sequence ID" value="KAF5314767.1"/>
    <property type="molecule type" value="Genomic_DNA"/>
</dbReference>
<evidence type="ECO:0000313" key="4">
    <source>
        <dbReference type="Proteomes" id="UP000541558"/>
    </source>
</evidence>
<dbReference type="Proteomes" id="UP000541558">
    <property type="component" value="Unassembled WGS sequence"/>
</dbReference>
<evidence type="ECO:0000259" key="2">
    <source>
        <dbReference type="SMART" id="SM00829"/>
    </source>
</evidence>
<dbReference type="PANTHER" id="PTHR11695:SF294">
    <property type="entry name" value="RETICULON-4-INTERACTING PROTEIN 1, MITOCHONDRIAL"/>
    <property type="match status" value="1"/>
</dbReference>
<dbReference type="InterPro" id="IPR036291">
    <property type="entry name" value="NAD(P)-bd_dom_sf"/>
</dbReference>
<dbReference type="GO" id="GO:0005739">
    <property type="term" value="C:mitochondrion"/>
    <property type="evidence" value="ECO:0007669"/>
    <property type="project" value="TreeGrafter"/>
</dbReference>
<accession>A0A8H5B2Z8</accession>
<feature type="coiled-coil region" evidence="1">
    <location>
        <begin position="363"/>
        <end position="397"/>
    </location>
</feature>
<dbReference type="InterPro" id="IPR050700">
    <property type="entry name" value="YIM1/Zinc_Alcohol_DH_Fams"/>
</dbReference>
<dbReference type="OrthoDB" id="3509362at2759"/>
<dbReference type="SUPFAM" id="SSF50129">
    <property type="entry name" value="GroES-like"/>
    <property type="match status" value="1"/>
</dbReference>
<dbReference type="CDD" id="cd08267">
    <property type="entry name" value="MDR1"/>
    <property type="match status" value="1"/>
</dbReference>
<evidence type="ECO:0000313" key="3">
    <source>
        <dbReference type="EMBL" id="KAF5314767.1"/>
    </source>
</evidence>
<dbReference type="InterPro" id="IPR011032">
    <property type="entry name" value="GroES-like_sf"/>
</dbReference>
<organism evidence="3 4">
    <name type="scientific">Ephemerocybe angulata</name>
    <dbReference type="NCBI Taxonomy" id="980116"/>
    <lineage>
        <taxon>Eukaryota</taxon>
        <taxon>Fungi</taxon>
        <taxon>Dikarya</taxon>
        <taxon>Basidiomycota</taxon>
        <taxon>Agaricomycotina</taxon>
        <taxon>Agaricomycetes</taxon>
        <taxon>Agaricomycetidae</taxon>
        <taxon>Agaricales</taxon>
        <taxon>Agaricineae</taxon>
        <taxon>Psathyrellaceae</taxon>
        <taxon>Ephemerocybe</taxon>
    </lineage>
</organism>
<name>A0A8H5B2Z8_9AGAR</name>
<dbReference type="InterPro" id="IPR020843">
    <property type="entry name" value="ER"/>
</dbReference>